<dbReference type="AlphaFoldDB" id="A0A835AVB1"/>
<proteinExistence type="predicted"/>
<protein>
    <submittedName>
        <fullName evidence="1">Uncharacterized protein</fullName>
    </submittedName>
</protein>
<dbReference type="EMBL" id="JACEFO010002197">
    <property type="protein sequence ID" value="KAF8674306.1"/>
    <property type="molecule type" value="Genomic_DNA"/>
</dbReference>
<keyword evidence="2" id="KW-1185">Reference proteome</keyword>
<comment type="caution">
    <text evidence="1">The sequence shown here is derived from an EMBL/GenBank/DDBJ whole genome shotgun (WGS) entry which is preliminary data.</text>
</comment>
<organism evidence="1 2">
    <name type="scientific">Digitaria exilis</name>
    <dbReference type="NCBI Taxonomy" id="1010633"/>
    <lineage>
        <taxon>Eukaryota</taxon>
        <taxon>Viridiplantae</taxon>
        <taxon>Streptophyta</taxon>
        <taxon>Embryophyta</taxon>
        <taxon>Tracheophyta</taxon>
        <taxon>Spermatophyta</taxon>
        <taxon>Magnoliopsida</taxon>
        <taxon>Liliopsida</taxon>
        <taxon>Poales</taxon>
        <taxon>Poaceae</taxon>
        <taxon>PACMAD clade</taxon>
        <taxon>Panicoideae</taxon>
        <taxon>Panicodae</taxon>
        <taxon>Paniceae</taxon>
        <taxon>Anthephorinae</taxon>
        <taxon>Digitaria</taxon>
    </lineage>
</organism>
<gene>
    <name evidence="1" type="ORF">HU200_048132</name>
</gene>
<evidence type="ECO:0000313" key="2">
    <source>
        <dbReference type="Proteomes" id="UP000636709"/>
    </source>
</evidence>
<name>A0A835AVB1_9POAL</name>
<sequence>MPFCFFARFTITYANNLTFATVKTHMYCFRYGCRVAAMLLQKIVPKNAFQWLKDGWTMSLFDRDTLSISRILRCRSKA</sequence>
<evidence type="ECO:0000313" key="1">
    <source>
        <dbReference type="EMBL" id="KAF8674306.1"/>
    </source>
</evidence>
<dbReference type="Proteomes" id="UP000636709">
    <property type="component" value="Unassembled WGS sequence"/>
</dbReference>
<reference evidence="1" key="1">
    <citation type="submission" date="2020-07" db="EMBL/GenBank/DDBJ databases">
        <title>Genome sequence and genetic diversity analysis of an under-domesticated orphan crop, white fonio (Digitaria exilis).</title>
        <authorList>
            <person name="Bennetzen J.L."/>
            <person name="Chen S."/>
            <person name="Ma X."/>
            <person name="Wang X."/>
            <person name="Yssel A.E.J."/>
            <person name="Chaluvadi S.R."/>
            <person name="Johnson M."/>
            <person name="Gangashetty P."/>
            <person name="Hamidou F."/>
            <person name="Sanogo M.D."/>
            <person name="Zwaenepoel A."/>
            <person name="Wallace J."/>
            <person name="Van De Peer Y."/>
            <person name="Van Deynze A."/>
        </authorList>
    </citation>
    <scope>NUCLEOTIDE SEQUENCE</scope>
    <source>
        <tissue evidence="1">Leaves</tissue>
    </source>
</reference>
<accession>A0A835AVB1</accession>